<dbReference type="Proteomes" id="UP001295684">
    <property type="component" value="Unassembled WGS sequence"/>
</dbReference>
<dbReference type="EMBL" id="CAMPGE010012213">
    <property type="protein sequence ID" value="CAI2370994.1"/>
    <property type="molecule type" value="Genomic_DNA"/>
</dbReference>
<evidence type="ECO:0000313" key="3">
    <source>
        <dbReference type="EMBL" id="CAI2370994.1"/>
    </source>
</evidence>
<feature type="region of interest" description="Disordered" evidence="1">
    <location>
        <begin position="266"/>
        <end position="291"/>
    </location>
</feature>
<dbReference type="InterPro" id="IPR035940">
    <property type="entry name" value="CAP_sf"/>
</dbReference>
<evidence type="ECO:0000313" key="4">
    <source>
        <dbReference type="Proteomes" id="UP001295684"/>
    </source>
</evidence>
<dbReference type="InterPro" id="IPR014044">
    <property type="entry name" value="CAP_dom"/>
</dbReference>
<evidence type="ECO:0000256" key="1">
    <source>
        <dbReference type="SAM" id="MobiDB-lite"/>
    </source>
</evidence>
<dbReference type="AlphaFoldDB" id="A0AAD1ULG3"/>
<accession>A0AAD1ULG3</accession>
<comment type="caution">
    <text evidence="3">The sequence shown here is derived from an EMBL/GenBank/DDBJ whole genome shotgun (WGS) entry which is preliminary data.</text>
</comment>
<protein>
    <recommendedName>
        <fullName evidence="2">SCP domain-containing protein</fullName>
    </recommendedName>
</protein>
<dbReference type="PANTHER" id="PTHR31157">
    <property type="entry name" value="SCP DOMAIN-CONTAINING PROTEIN"/>
    <property type="match status" value="1"/>
</dbReference>
<dbReference type="PANTHER" id="PTHR31157:SF1">
    <property type="entry name" value="SCP DOMAIN-CONTAINING PROTEIN"/>
    <property type="match status" value="1"/>
</dbReference>
<reference evidence="3" key="1">
    <citation type="submission" date="2023-07" db="EMBL/GenBank/DDBJ databases">
        <authorList>
            <consortium name="AG Swart"/>
            <person name="Singh M."/>
            <person name="Singh A."/>
            <person name="Seah K."/>
            <person name="Emmerich C."/>
        </authorList>
    </citation>
    <scope>NUCLEOTIDE SEQUENCE</scope>
    <source>
        <strain evidence="3">DP1</strain>
    </source>
</reference>
<evidence type="ECO:0000259" key="2">
    <source>
        <dbReference type="Pfam" id="PF00188"/>
    </source>
</evidence>
<gene>
    <name evidence="3" type="ORF">ECRASSUSDP1_LOCUS12314</name>
</gene>
<name>A0AAD1ULG3_EUPCR</name>
<keyword evidence="4" id="KW-1185">Reference proteome</keyword>
<organism evidence="3 4">
    <name type="scientific">Euplotes crassus</name>
    <dbReference type="NCBI Taxonomy" id="5936"/>
    <lineage>
        <taxon>Eukaryota</taxon>
        <taxon>Sar</taxon>
        <taxon>Alveolata</taxon>
        <taxon>Ciliophora</taxon>
        <taxon>Intramacronucleata</taxon>
        <taxon>Spirotrichea</taxon>
        <taxon>Hypotrichia</taxon>
        <taxon>Euplotida</taxon>
        <taxon>Euplotidae</taxon>
        <taxon>Moneuplotes</taxon>
    </lineage>
</organism>
<dbReference type="Pfam" id="PF00188">
    <property type="entry name" value="CAP"/>
    <property type="match status" value="1"/>
</dbReference>
<dbReference type="Gene3D" id="3.40.33.10">
    <property type="entry name" value="CAP"/>
    <property type="match status" value="1"/>
</dbReference>
<sequence length="336" mass="37531">MESYKKFWKDHLDAHNKMRTDPKSFIPVLEERLGNMKGKTLVRKGKPDLMTKEGAKAIKEAISFLKKQKTLGKLKLSKELCYAAQDHAQDSGDNDMRGHNGSDGCTLTDRVKRYCKVSGCIGENISYRVGNGMETVLRLVVDDGVTSRGHRNNIFNSSFELIGVGLYKHPTWDNLVVLDYGAGLTPLGDKGKKLPSKSYKTYKPVEEESKVVPDSDDVKLEDCPKYFQKFIISKKLKDGEYKIKVEDGKYYLVTLSKVPRFMPKSVAKSSPKSIRKTSKSPTRVALGGGTPTNYKSKTINTKITTCGSQKTTKTTTTYTFWDGSSRTVTHKVTKAA</sequence>
<dbReference type="CDD" id="cd05379">
    <property type="entry name" value="CAP_bacterial"/>
    <property type="match status" value="1"/>
</dbReference>
<dbReference type="SUPFAM" id="SSF55797">
    <property type="entry name" value="PR-1-like"/>
    <property type="match status" value="1"/>
</dbReference>
<proteinExistence type="predicted"/>
<feature type="domain" description="SCP" evidence="2">
    <location>
        <begin position="12"/>
        <end position="180"/>
    </location>
</feature>